<accession>A0A1M7ZCI3</accession>
<dbReference type="EMBL" id="FRXN01000003">
    <property type="protein sequence ID" value="SHO62587.1"/>
    <property type="molecule type" value="Genomic_DNA"/>
</dbReference>
<evidence type="ECO:0000256" key="1">
    <source>
        <dbReference type="ARBA" id="ARBA00038240"/>
    </source>
</evidence>
<feature type="domain" description="Aminoglycoside phosphotransferase" evidence="2">
    <location>
        <begin position="40"/>
        <end position="269"/>
    </location>
</feature>
<proteinExistence type="inferred from homology"/>
<dbReference type="PANTHER" id="PTHR21064">
    <property type="entry name" value="AMINOGLYCOSIDE PHOSPHOTRANSFERASE DOMAIN-CONTAINING PROTEIN-RELATED"/>
    <property type="match status" value="1"/>
</dbReference>
<dbReference type="OrthoDB" id="241498at2"/>
<evidence type="ECO:0000259" key="2">
    <source>
        <dbReference type="Pfam" id="PF01636"/>
    </source>
</evidence>
<organism evidence="3 4">
    <name type="scientific">Algoriphagus zhangzhouensis</name>
    <dbReference type="NCBI Taxonomy" id="1073327"/>
    <lineage>
        <taxon>Bacteria</taxon>
        <taxon>Pseudomonadati</taxon>
        <taxon>Bacteroidota</taxon>
        <taxon>Cytophagia</taxon>
        <taxon>Cytophagales</taxon>
        <taxon>Cyclobacteriaceae</taxon>
        <taxon>Algoriphagus</taxon>
    </lineage>
</organism>
<evidence type="ECO:0000313" key="4">
    <source>
        <dbReference type="Proteomes" id="UP000184609"/>
    </source>
</evidence>
<dbReference type="Gene3D" id="3.90.1200.10">
    <property type="match status" value="1"/>
</dbReference>
<keyword evidence="4" id="KW-1185">Reference proteome</keyword>
<dbReference type="InterPro" id="IPR050249">
    <property type="entry name" value="Pseudomonas-type_ThrB"/>
</dbReference>
<dbReference type="Gene3D" id="3.30.200.20">
    <property type="entry name" value="Phosphorylase Kinase, domain 1"/>
    <property type="match status" value="1"/>
</dbReference>
<dbReference type="Proteomes" id="UP000184609">
    <property type="component" value="Unassembled WGS sequence"/>
</dbReference>
<dbReference type="Pfam" id="PF01636">
    <property type="entry name" value="APH"/>
    <property type="match status" value="1"/>
</dbReference>
<keyword evidence="3" id="KW-0418">Kinase</keyword>
<dbReference type="InterPro" id="IPR002575">
    <property type="entry name" value="Aminoglycoside_PTrfase"/>
</dbReference>
<comment type="similarity">
    <text evidence="1">Belongs to the pseudomonas-type ThrB family.</text>
</comment>
<reference evidence="4" key="1">
    <citation type="submission" date="2016-12" db="EMBL/GenBank/DDBJ databases">
        <authorList>
            <person name="Varghese N."/>
            <person name="Submissions S."/>
        </authorList>
    </citation>
    <scope>NUCLEOTIDE SEQUENCE [LARGE SCALE GENOMIC DNA]</scope>
    <source>
        <strain evidence="4">DSM 25035</strain>
    </source>
</reference>
<dbReference type="RefSeq" id="WP_073571840.1">
    <property type="nucleotide sequence ID" value="NZ_FRXN01000003.1"/>
</dbReference>
<name>A0A1M7ZCI3_9BACT</name>
<dbReference type="SUPFAM" id="SSF56112">
    <property type="entry name" value="Protein kinase-like (PK-like)"/>
    <property type="match status" value="1"/>
</dbReference>
<dbReference type="GO" id="GO:0019202">
    <property type="term" value="F:amino acid kinase activity"/>
    <property type="evidence" value="ECO:0007669"/>
    <property type="project" value="TreeGrafter"/>
</dbReference>
<dbReference type="AlphaFoldDB" id="A0A1M7ZCI3"/>
<gene>
    <name evidence="3" type="ORF">SAMN04488108_2177</name>
</gene>
<dbReference type="STRING" id="1073327.SAMN04488108_2177"/>
<dbReference type="PANTHER" id="PTHR21064:SF6">
    <property type="entry name" value="AMINOGLYCOSIDE PHOSPHOTRANSFERASE DOMAIN-CONTAINING PROTEIN"/>
    <property type="match status" value="1"/>
</dbReference>
<dbReference type="InterPro" id="IPR011009">
    <property type="entry name" value="Kinase-like_dom_sf"/>
</dbReference>
<keyword evidence="3" id="KW-0808">Transferase</keyword>
<sequence length="328" mass="38356">MNFAPAISTVISPDFLAQLVGKEYNFLSPISCKVLKTGVNHTYLIESGEQKFVFRLYCFDWKTQKEIEEELRFLKYLDAQGISVSIPVQNSRQEYLIQIPAFEGMRFGVLFSYANGKIVRNPDVGLCEELGGLLAKIHSAGIDFSIQRKEYNPDSLIHWAWSQTLSHFSNDFQELDYFKRAYEEMKSVLEGQPIEKLQQGVIHLDVWYENFKVSENGEIHLFDFDNVGKGYLFLDVGYALMTLFKNEPDKEKYIQKQEAFLKGYRKVLPFSEEEMKMMPFGGLAIWLYYTGIHVQRYNDFANLFLSEEFLKFWIHTVDQWMKFNGIDI</sequence>
<protein>
    <submittedName>
        <fullName evidence="3">Ser/Thr protein kinase RdoA involved in Cpx stress response, MazF antagonist</fullName>
    </submittedName>
</protein>
<evidence type="ECO:0000313" key="3">
    <source>
        <dbReference type="EMBL" id="SHO62587.1"/>
    </source>
</evidence>